<evidence type="ECO:0000259" key="4">
    <source>
        <dbReference type="PROSITE" id="PS50977"/>
    </source>
</evidence>
<evidence type="ECO:0000256" key="1">
    <source>
        <dbReference type="ARBA" id="ARBA00022491"/>
    </source>
</evidence>
<keyword evidence="2 3" id="KW-0238">DNA-binding</keyword>
<dbReference type="PANTHER" id="PTHR43479:SF11">
    <property type="entry name" value="ACREF_ENVCD OPERON REPRESSOR-RELATED"/>
    <property type="match status" value="1"/>
</dbReference>
<dbReference type="InterPro" id="IPR001647">
    <property type="entry name" value="HTH_TetR"/>
</dbReference>
<dbReference type="SUPFAM" id="SSF46689">
    <property type="entry name" value="Homeodomain-like"/>
    <property type="match status" value="1"/>
</dbReference>
<gene>
    <name evidence="5" type="ORF">SAMN05421670_1613</name>
</gene>
<dbReference type="InterPro" id="IPR009057">
    <property type="entry name" value="Homeodomain-like_sf"/>
</dbReference>
<dbReference type="EMBL" id="FOXU01000002">
    <property type="protein sequence ID" value="SFQ33100.1"/>
    <property type="molecule type" value="Genomic_DNA"/>
</dbReference>
<dbReference type="PROSITE" id="PS50977">
    <property type="entry name" value="HTH_TETR_2"/>
    <property type="match status" value="1"/>
</dbReference>
<dbReference type="AlphaFoldDB" id="A0A1I5XMG6"/>
<reference evidence="6" key="1">
    <citation type="submission" date="2016-10" db="EMBL/GenBank/DDBJ databases">
        <authorList>
            <person name="Varghese N."/>
            <person name="Submissions S."/>
        </authorList>
    </citation>
    <scope>NUCLEOTIDE SEQUENCE [LARGE SCALE GENOMIC DNA]</scope>
    <source>
        <strain evidence="6">DSM 11706</strain>
    </source>
</reference>
<feature type="domain" description="HTH tetR-type" evidence="4">
    <location>
        <begin position="6"/>
        <end position="66"/>
    </location>
</feature>
<sequence length="192" mass="22576">MARERKFTDEELFKATKLLLIGDGYDAFTFSKLASMMEVSRGSIYKYYENKDELILEFLMYEMNRFLQEFNELDKNGDFQTQFSIVIDFIFKHSEIHQILEIITQIPKKSPNQVISSSQAQLTGYYRDMYKQFQGLIEQGKNEQVIKRHLSDAIILGMIFQTIAIPNHFGIPRDEWVASIKEILSEGMFQRD</sequence>
<accession>A0A1I5XMG6</accession>
<dbReference type="GO" id="GO:0003677">
    <property type="term" value="F:DNA binding"/>
    <property type="evidence" value="ECO:0007669"/>
    <property type="project" value="UniProtKB-UniRule"/>
</dbReference>
<dbReference type="STRING" id="126156.SAMN05421670_1613"/>
<evidence type="ECO:0000256" key="2">
    <source>
        <dbReference type="ARBA" id="ARBA00023125"/>
    </source>
</evidence>
<evidence type="ECO:0000313" key="5">
    <source>
        <dbReference type="EMBL" id="SFQ33100.1"/>
    </source>
</evidence>
<keyword evidence="6" id="KW-1185">Reference proteome</keyword>
<dbReference type="InterPro" id="IPR050624">
    <property type="entry name" value="HTH-type_Tx_Regulator"/>
</dbReference>
<dbReference type="Pfam" id="PF00440">
    <property type="entry name" value="TetR_N"/>
    <property type="match status" value="1"/>
</dbReference>
<name>A0A1I5XMG6_9BACI</name>
<feature type="DNA-binding region" description="H-T-H motif" evidence="3">
    <location>
        <begin position="29"/>
        <end position="48"/>
    </location>
</feature>
<dbReference type="Proteomes" id="UP000198734">
    <property type="component" value="Unassembled WGS sequence"/>
</dbReference>
<keyword evidence="1" id="KW-0678">Repressor</keyword>
<proteinExistence type="predicted"/>
<organism evidence="5 6">
    <name type="scientific">Psychrobacillus psychrotolerans</name>
    <dbReference type="NCBI Taxonomy" id="126156"/>
    <lineage>
        <taxon>Bacteria</taxon>
        <taxon>Bacillati</taxon>
        <taxon>Bacillota</taxon>
        <taxon>Bacilli</taxon>
        <taxon>Bacillales</taxon>
        <taxon>Bacillaceae</taxon>
        <taxon>Psychrobacillus</taxon>
    </lineage>
</organism>
<evidence type="ECO:0000256" key="3">
    <source>
        <dbReference type="PROSITE-ProRule" id="PRU00335"/>
    </source>
</evidence>
<evidence type="ECO:0000313" key="6">
    <source>
        <dbReference type="Proteomes" id="UP000198734"/>
    </source>
</evidence>
<dbReference type="PANTHER" id="PTHR43479">
    <property type="entry name" value="ACREF/ENVCD OPERON REPRESSOR-RELATED"/>
    <property type="match status" value="1"/>
</dbReference>
<dbReference type="RefSeq" id="WP_175496210.1">
    <property type="nucleotide sequence ID" value="NZ_FOXU01000002.1"/>
</dbReference>
<protein>
    <submittedName>
        <fullName evidence="5">Transcriptional regulator, TetR family</fullName>
    </submittedName>
</protein>
<dbReference type="Gene3D" id="1.10.357.10">
    <property type="entry name" value="Tetracycline Repressor, domain 2"/>
    <property type="match status" value="1"/>
</dbReference>